<dbReference type="EMBL" id="CAXKWB010000166">
    <property type="protein sequence ID" value="CAL4059593.1"/>
    <property type="molecule type" value="Genomic_DNA"/>
</dbReference>
<dbReference type="AlphaFoldDB" id="A0AAV2PL51"/>
<evidence type="ECO:0000313" key="1">
    <source>
        <dbReference type="EMBL" id="CAL4059593.1"/>
    </source>
</evidence>
<comment type="caution">
    <text evidence="1">The sequence shown here is derived from an EMBL/GenBank/DDBJ whole genome shotgun (WGS) entry which is preliminary data.</text>
</comment>
<sequence length="149" mass="16614">MIFLFTTLSNIFITCDVRLTGRYCSGLSLDPPLWIGVTYASLKRSGIFPSSRLFLSINFRGVAIESLVFIKNFAGIPSGPADEFIFKPPIAFIISSSNISMSVKSPSSVLLNVSLLPSYITVNTKLRVILGYQQFTIFLFGHKYIHFVF</sequence>
<reference evidence="1 2" key="1">
    <citation type="submission" date="2024-05" db="EMBL/GenBank/DDBJ databases">
        <authorList>
            <person name="Wallberg A."/>
        </authorList>
    </citation>
    <scope>NUCLEOTIDE SEQUENCE [LARGE SCALE GENOMIC DNA]</scope>
</reference>
<dbReference type="Proteomes" id="UP001497623">
    <property type="component" value="Unassembled WGS sequence"/>
</dbReference>
<gene>
    <name evidence="1" type="ORF">MNOR_LOCUS715</name>
</gene>
<proteinExistence type="predicted"/>
<organism evidence="1 2">
    <name type="scientific">Meganyctiphanes norvegica</name>
    <name type="common">Northern krill</name>
    <name type="synonym">Thysanopoda norvegica</name>
    <dbReference type="NCBI Taxonomy" id="48144"/>
    <lineage>
        <taxon>Eukaryota</taxon>
        <taxon>Metazoa</taxon>
        <taxon>Ecdysozoa</taxon>
        <taxon>Arthropoda</taxon>
        <taxon>Crustacea</taxon>
        <taxon>Multicrustacea</taxon>
        <taxon>Malacostraca</taxon>
        <taxon>Eumalacostraca</taxon>
        <taxon>Eucarida</taxon>
        <taxon>Euphausiacea</taxon>
        <taxon>Euphausiidae</taxon>
        <taxon>Meganyctiphanes</taxon>
    </lineage>
</organism>
<keyword evidence="2" id="KW-1185">Reference proteome</keyword>
<name>A0AAV2PL51_MEGNR</name>
<accession>A0AAV2PL51</accession>
<evidence type="ECO:0000313" key="2">
    <source>
        <dbReference type="Proteomes" id="UP001497623"/>
    </source>
</evidence>
<protein>
    <submittedName>
        <fullName evidence="1">Uncharacterized protein</fullName>
    </submittedName>
</protein>